<organism evidence="1">
    <name type="scientific">Odontella aurita</name>
    <dbReference type="NCBI Taxonomy" id="265563"/>
    <lineage>
        <taxon>Eukaryota</taxon>
        <taxon>Sar</taxon>
        <taxon>Stramenopiles</taxon>
        <taxon>Ochrophyta</taxon>
        <taxon>Bacillariophyta</taxon>
        <taxon>Mediophyceae</taxon>
        <taxon>Biddulphiophycidae</taxon>
        <taxon>Eupodiscales</taxon>
        <taxon>Odontellaceae</taxon>
        <taxon>Odontella</taxon>
    </lineage>
</organism>
<reference evidence="1" key="1">
    <citation type="submission" date="2021-01" db="EMBL/GenBank/DDBJ databases">
        <authorList>
            <person name="Corre E."/>
            <person name="Pelletier E."/>
            <person name="Niang G."/>
            <person name="Scheremetjew M."/>
            <person name="Finn R."/>
            <person name="Kale V."/>
            <person name="Holt S."/>
            <person name="Cochrane G."/>
            <person name="Meng A."/>
            <person name="Brown T."/>
            <person name="Cohen L."/>
        </authorList>
    </citation>
    <scope>NUCLEOTIDE SEQUENCE</scope>
    <source>
        <strain evidence="1">Isolate 1302-5</strain>
    </source>
</reference>
<name>A0A7S4N9E0_9STRA</name>
<gene>
    <name evidence="1" type="ORF">OAUR00152_LOCUS33956</name>
</gene>
<protein>
    <submittedName>
        <fullName evidence="1">Uncharacterized protein</fullName>
    </submittedName>
</protein>
<accession>A0A7S4N9E0</accession>
<evidence type="ECO:0000313" key="1">
    <source>
        <dbReference type="EMBL" id="CAE2274380.1"/>
    </source>
</evidence>
<dbReference type="EMBL" id="HBKQ01049153">
    <property type="protein sequence ID" value="CAE2274380.1"/>
    <property type="molecule type" value="Transcribed_RNA"/>
</dbReference>
<sequence>MAGMDELAEEFGNAGPIAFQDPSTQMQIIGLYEQANVMMSEVDESRTVANLPKDEKKFFLAEFNEWTVRRDGCGSNKAGKISCGRDVKYESDGSKCEGTWVKNEHDLTLKSDDAEVGICLPVDMMRADDLADLQAKGIIPPSGSSWCPVYEGWSEAKSEHCLQVWHELKGSTENKSVPDEEL</sequence>
<proteinExistence type="predicted"/>
<dbReference type="AlphaFoldDB" id="A0A7S4N9E0"/>